<keyword evidence="11" id="KW-0869">Chloride channel</keyword>
<evidence type="ECO:0000259" key="20">
    <source>
        <dbReference type="Pfam" id="PF02931"/>
    </source>
</evidence>
<dbReference type="NCBIfam" id="TIGR00860">
    <property type="entry name" value="LIC"/>
    <property type="match status" value="1"/>
</dbReference>
<evidence type="ECO:0000256" key="6">
    <source>
        <dbReference type="ARBA" id="ARBA00023018"/>
    </source>
</evidence>
<dbReference type="InterPro" id="IPR006202">
    <property type="entry name" value="Neur_chan_lig-bd"/>
</dbReference>
<keyword evidence="10" id="KW-0675">Receptor</keyword>
<dbReference type="Pfam" id="PF02932">
    <property type="entry name" value="Neur_chan_memb"/>
    <property type="match status" value="1"/>
</dbReference>
<feature type="signal peptide" evidence="18">
    <location>
        <begin position="1"/>
        <end position="22"/>
    </location>
</feature>
<dbReference type="InterPro" id="IPR006201">
    <property type="entry name" value="Neur_channel"/>
</dbReference>
<dbReference type="GO" id="GO:0005254">
    <property type="term" value="F:chloride channel activity"/>
    <property type="evidence" value="ECO:0007669"/>
    <property type="project" value="UniProtKB-KW"/>
</dbReference>
<dbReference type="SUPFAM" id="SSF63712">
    <property type="entry name" value="Nicotinic receptor ligand binding domain-like"/>
    <property type="match status" value="1"/>
</dbReference>
<dbReference type="Gene3D" id="1.20.58.390">
    <property type="entry name" value="Neurotransmitter-gated ion-channel transmembrane domain"/>
    <property type="match status" value="1"/>
</dbReference>
<keyword evidence="23" id="KW-1185">Reference proteome</keyword>
<proteinExistence type="inferred from homology"/>
<organism evidence="22 23">
    <name type="scientific">Scylla paramamosain</name>
    <name type="common">Mud crab</name>
    <dbReference type="NCBI Taxonomy" id="85552"/>
    <lineage>
        <taxon>Eukaryota</taxon>
        <taxon>Metazoa</taxon>
        <taxon>Ecdysozoa</taxon>
        <taxon>Arthropoda</taxon>
        <taxon>Crustacea</taxon>
        <taxon>Multicrustacea</taxon>
        <taxon>Malacostraca</taxon>
        <taxon>Eumalacostraca</taxon>
        <taxon>Eucarida</taxon>
        <taxon>Decapoda</taxon>
        <taxon>Pleocyemata</taxon>
        <taxon>Brachyura</taxon>
        <taxon>Eubrachyura</taxon>
        <taxon>Portunoidea</taxon>
        <taxon>Portunidae</taxon>
        <taxon>Portuninae</taxon>
        <taxon>Scylla</taxon>
    </lineage>
</organism>
<evidence type="ECO:0000256" key="19">
    <source>
        <dbReference type="SAM" id="MobiDB-lite"/>
    </source>
</evidence>
<feature type="transmembrane region" description="Helical" evidence="18">
    <location>
        <begin position="376"/>
        <end position="398"/>
    </location>
</feature>
<evidence type="ECO:0000256" key="17">
    <source>
        <dbReference type="ARBA" id="ARBA00034104"/>
    </source>
</evidence>
<keyword evidence="12" id="KW-0325">Glycoprotein</keyword>
<feature type="compositionally biased region" description="Low complexity" evidence="19">
    <location>
        <begin position="84"/>
        <end position="95"/>
    </location>
</feature>
<evidence type="ECO:0000259" key="21">
    <source>
        <dbReference type="Pfam" id="PF02932"/>
    </source>
</evidence>
<keyword evidence="13" id="KW-0868">Chloride</keyword>
<keyword evidence="2" id="KW-1003">Cell membrane</keyword>
<evidence type="ECO:0000256" key="16">
    <source>
        <dbReference type="ARBA" id="ARBA00023303"/>
    </source>
</evidence>
<evidence type="ECO:0000256" key="10">
    <source>
        <dbReference type="ARBA" id="ARBA00023170"/>
    </source>
</evidence>
<evidence type="ECO:0000256" key="12">
    <source>
        <dbReference type="ARBA" id="ARBA00023180"/>
    </source>
</evidence>
<dbReference type="EMBL" id="JARAKH010000039">
    <property type="protein sequence ID" value="KAK8382097.1"/>
    <property type="molecule type" value="Genomic_DNA"/>
</dbReference>
<comment type="subcellular location">
    <subcellularLocation>
        <location evidence="17">Postsynaptic cell membrane</location>
        <topology evidence="17">Multi-pass membrane protein</topology>
    </subcellularLocation>
</comment>
<dbReference type="FunFam" id="2.70.170.10:FF:000003">
    <property type="entry name" value="Putative gamma-aminobutyric acid receptor subunit gamma-2"/>
    <property type="match status" value="1"/>
</dbReference>
<accession>A0AAW0T5M4</accession>
<dbReference type="PRINTS" id="PR00252">
    <property type="entry name" value="NRIONCHANNEL"/>
</dbReference>
<dbReference type="InterPro" id="IPR036719">
    <property type="entry name" value="Neuro-gated_channel_TM_sf"/>
</dbReference>
<name>A0AAW0T5M4_SCYPA</name>
<dbReference type="InterPro" id="IPR036734">
    <property type="entry name" value="Neur_chan_lig-bd_sf"/>
</dbReference>
<keyword evidence="9" id="KW-1015">Disulfide bond</keyword>
<evidence type="ECO:0000313" key="22">
    <source>
        <dbReference type="EMBL" id="KAK8382097.1"/>
    </source>
</evidence>
<evidence type="ECO:0000256" key="9">
    <source>
        <dbReference type="ARBA" id="ARBA00023157"/>
    </source>
</evidence>
<evidence type="ECO:0000256" key="7">
    <source>
        <dbReference type="ARBA" id="ARBA00023065"/>
    </source>
</evidence>
<dbReference type="InterPro" id="IPR006029">
    <property type="entry name" value="Neurotrans-gated_channel_TM"/>
</dbReference>
<feature type="domain" description="Neurotransmitter-gated ion-channel ligand-binding" evidence="20">
    <location>
        <begin position="106"/>
        <end position="309"/>
    </location>
</feature>
<feature type="domain" description="Neurotransmitter-gated ion-channel transmembrane" evidence="21">
    <location>
        <begin position="318"/>
        <end position="554"/>
    </location>
</feature>
<dbReference type="CDD" id="cd19049">
    <property type="entry name" value="LGIC_TM_anion"/>
    <property type="match status" value="1"/>
</dbReference>
<evidence type="ECO:0000256" key="13">
    <source>
        <dbReference type="ARBA" id="ARBA00023214"/>
    </source>
</evidence>
<keyword evidence="6" id="KW-0770">Synapse</keyword>
<evidence type="ECO:0000256" key="18">
    <source>
        <dbReference type="RuleBase" id="RU000687"/>
    </source>
</evidence>
<feature type="chain" id="PRO_5043113069" evidence="18">
    <location>
        <begin position="23"/>
        <end position="593"/>
    </location>
</feature>
<dbReference type="PROSITE" id="PS00236">
    <property type="entry name" value="NEUROTR_ION_CHANNEL"/>
    <property type="match status" value="1"/>
</dbReference>
<keyword evidence="4 18" id="KW-0732">Signal</keyword>
<dbReference type="GO" id="GO:0099095">
    <property type="term" value="F:ligand-gated monoatomic anion channel activity"/>
    <property type="evidence" value="ECO:0007669"/>
    <property type="project" value="UniProtKB-ARBA"/>
</dbReference>
<reference evidence="22 23" key="1">
    <citation type="submission" date="2023-03" db="EMBL/GenBank/DDBJ databases">
        <title>High-quality genome of Scylla paramamosain provides insights in environmental adaptation.</title>
        <authorList>
            <person name="Zhang L."/>
        </authorList>
    </citation>
    <scope>NUCLEOTIDE SEQUENCE [LARGE SCALE GENOMIC DNA]</scope>
    <source>
        <strain evidence="22">LZ_2023a</strain>
        <tissue evidence="22">Muscle</tissue>
    </source>
</reference>
<gene>
    <name evidence="22" type="ORF">O3P69_015214</name>
</gene>
<keyword evidence="14" id="KW-0628">Postsynaptic cell membrane</keyword>
<dbReference type="PANTHER" id="PTHR18945">
    <property type="entry name" value="NEUROTRANSMITTER GATED ION CHANNEL"/>
    <property type="match status" value="1"/>
</dbReference>
<dbReference type="InterPro" id="IPR001390">
    <property type="entry name" value="GABAAa_rcpt"/>
</dbReference>
<keyword evidence="7 18" id="KW-0406">Ion transport</keyword>
<keyword evidence="3 18" id="KW-0812">Transmembrane</keyword>
<keyword evidence="15" id="KW-1071">Ligand-gated ion channel</keyword>
<comment type="caution">
    <text evidence="22">The sequence shown here is derived from an EMBL/GenBank/DDBJ whole genome shotgun (WGS) entry which is preliminary data.</text>
</comment>
<evidence type="ECO:0000256" key="2">
    <source>
        <dbReference type="ARBA" id="ARBA00022475"/>
    </source>
</evidence>
<comment type="similarity">
    <text evidence="18">Belongs to the ligand-gated ion channel (TC 1.A.9) family.</text>
</comment>
<keyword evidence="1 18" id="KW-0813">Transport</keyword>
<dbReference type="GO" id="GO:0004890">
    <property type="term" value="F:GABA-A receptor activity"/>
    <property type="evidence" value="ECO:0007669"/>
    <property type="project" value="InterPro"/>
</dbReference>
<evidence type="ECO:0000313" key="23">
    <source>
        <dbReference type="Proteomes" id="UP001487740"/>
    </source>
</evidence>
<keyword evidence="8 18" id="KW-0472">Membrane</keyword>
<evidence type="ECO:0000256" key="8">
    <source>
        <dbReference type="ARBA" id="ARBA00023136"/>
    </source>
</evidence>
<evidence type="ECO:0000256" key="3">
    <source>
        <dbReference type="ARBA" id="ARBA00022692"/>
    </source>
</evidence>
<dbReference type="InterPro" id="IPR018000">
    <property type="entry name" value="Neurotransmitter_ion_chnl_CS"/>
</dbReference>
<dbReference type="GO" id="GO:0005230">
    <property type="term" value="F:extracellular ligand-gated monoatomic ion channel activity"/>
    <property type="evidence" value="ECO:0007669"/>
    <property type="project" value="InterPro"/>
</dbReference>
<evidence type="ECO:0000256" key="14">
    <source>
        <dbReference type="ARBA" id="ARBA00023257"/>
    </source>
</evidence>
<evidence type="ECO:0000256" key="1">
    <source>
        <dbReference type="ARBA" id="ARBA00022448"/>
    </source>
</evidence>
<evidence type="ECO:0000256" key="4">
    <source>
        <dbReference type="ARBA" id="ARBA00022729"/>
    </source>
</evidence>
<dbReference type="GO" id="GO:0045211">
    <property type="term" value="C:postsynaptic membrane"/>
    <property type="evidence" value="ECO:0007669"/>
    <property type="project" value="UniProtKB-SubCell"/>
</dbReference>
<keyword evidence="16 18" id="KW-0407">Ion channel</keyword>
<feature type="region of interest" description="Disordered" evidence="19">
    <location>
        <begin position="73"/>
        <end position="95"/>
    </location>
</feature>
<dbReference type="InterPro" id="IPR006028">
    <property type="entry name" value="GABAA/Glycine_rcpt"/>
</dbReference>
<dbReference type="SUPFAM" id="SSF90112">
    <property type="entry name" value="Neurotransmitter-gated ion-channel transmembrane pore"/>
    <property type="match status" value="1"/>
</dbReference>
<sequence>MGPARCPPLLLLLLLYSLSGQGVEVVPQAPDSPALVHAPPFQPPDMPAHALLRSGRSVGGDEAFMNLTEVMSDQPRSAMQEPVSQASRSHSRSSSDMARLSHNISAILENLLKNYNNQVRPGYREGRTTIVKFSLLIRSMGPISEKDMKYSMECYLRQEWSDDRLQFNGPLKRLTLNIKMLEALWKPDTYFHNGLGSYVHMTTRPNKLIRINQNGDILYSMRLTIKAKCPMELRNFPLDKQSCPLVISSYAYTEKDVKFVWDQKLVSFVPGMALSQFELLNSKCTNYSVRWRAGKGMYSALRVNFNLSRSAGYFLIQVYVPCILIVVLSWVSFWINREATSDRVGLGITTVLTLSTISLDTRTDLPKVHYATALDWFILMSFGYCIATLLQFAAVHFFTKVGSGEIVADEDEWEDVEEVNEVCELEESQEHGQPFDESYESAGEGRREIVFINSSHQTCPPGAAIIYATLNSDSGVMNHSGDSLATFRNTETQTEKKERCWSQCYHCVLGDENYRRERQRTACLQRSVNSVSTIDTVSRIMFPLSYGLLNLWYWYSYYDTQLVFNWTDPGFDDLGLGLHDKNPIAGAEKRQGL</sequence>
<protein>
    <submittedName>
        <fullName evidence="22">Uncharacterized protein</fullName>
    </submittedName>
</protein>
<evidence type="ECO:0000256" key="15">
    <source>
        <dbReference type="ARBA" id="ARBA00023286"/>
    </source>
</evidence>
<dbReference type="Pfam" id="PF02931">
    <property type="entry name" value="Neur_chan_LBD"/>
    <property type="match status" value="1"/>
</dbReference>
<feature type="transmembrane region" description="Helical" evidence="18">
    <location>
        <begin position="311"/>
        <end position="335"/>
    </location>
</feature>
<dbReference type="Proteomes" id="UP001487740">
    <property type="component" value="Unassembled WGS sequence"/>
</dbReference>
<dbReference type="PRINTS" id="PR00253">
    <property type="entry name" value="GABAARECEPTR"/>
</dbReference>
<keyword evidence="5 18" id="KW-1133">Transmembrane helix</keyword>
<evidence type="ECO:0000256" key="11">
    <source>
        <dbReference type="ARBA" id="ARBA00023173"/>
    </source>
</evidence>
<dbReference type="InterPro" id="IPR038050">
    <property type="entry name" value="Neuro_actylchol_rec"/>
</dbReference>
<dbReference type="AlphaFoldDB" id="A0AAW0T5M4"/>
<dbReference type="Gene3D" id="2.70.170.10">
    <property type="entry name" value="Neurotransmitter-gated ion-channel ligand-binding domain"/>
    <property type="match status" value="1"/>
</dbReference>
<evidence type="ECO:0000256" key="5">
    <source>
        <dbReference type="ARBA" id="ARBA00022989"/>
    </source>
</evidence>
<comment type="caution">
    <text evidence="18">Lacks conserved residue(s) required for the propagation of feature annotation.</text>
</comment>
<dbReference type="PRINTS" id="PR01079">
    <property type="entry name" value="GABAARALPHA"/>
</dbReference>
<dbReference type="GO" id="GO:0034707">
    <property type="term" value="C:chloride channel complex"/>
    <property type="evidence" value="ECO:0007669"/>
    <property type="project" value="UniProtKB-KW"/>
</dbReference>